<dbReference type="PANTHER" id="PTHR43861:SF6">
    <property type="entry name" value="METHYLTRANSFERASE TYPE 11"/>
    <property type="match status" value="1"/>
</dbReference>
<dbReference type="EMBL" id="AZHW01001014">
    <property type="protein sequence ID" value="ETW94743.1"/>
    <property type="molecule type" value="Genomic_DNA"/>
</dbReference>
<dbReference type="Pfam" id="PF13489">
    <property type="entry name" value="Methyltransf_23"/>
    <property type="match status" value="1"/>
</dbReference>
<evidence type="ECO:0000313" key="2">
    <source>
        <dbReference type="Proteomes" id="UP000019141"/>
    </source>
</evidence>
<protein>
    <recommendedName>
        <fullName evidence="3">Class I SAM-dependent methyltransferase</fullName>
    </recommendedName>
</protein>
<sequence length="186" mass="21035">MDVEASELQTYYDQYYAQARFEWPEAVTASLRQLVHACESFRHSGRWLDIGFGEGALLDAVEHFGWSCYGIEISLPCLDYGRQRGWSVTSDVEDEDILPKRGFDVVSMVEVLEHVAQPDAYLRIAAQALRPGGLLYMTTPNVRSLNRRLLGLQWSVFSPPEHLSLWSIAGIHSILDKTGFEPIKMG</sequence>
<dbReference type="SUPFAM" id="SSF53335">
    <property type="entry name" value="S-adenosyl-L-methionine-dependent methyltransferases"/>
    <property type="match status" value="1"/>
</dbReference>
<organism evidence="1 2">
    <name type="scientific">Entotheonella factor</name>
    <dbReference type="NCBI Taxonomy" id="1429438"/>
    <lineage>
        <taxon>Bacteria</taxon>
        <taxon>Pseudomonadati</taxon>
        <taxon>Nitrospinota/Tectimicrobiota group</taxon>
        <taxon>Candidatus Tectimicrobiota</taxon>
        <taxon>Candidatus Entotheonellia</taxon>
        <taxon>Candidatus Entotheonellales</taxon>
        <taxon>Candidatus Entotheonellaceae</taxon>
        <taxon>Candidatus Entotheonella</taxon>
    </lineage>
</organism>
<evidence type="ECO:0000313" key="1">
    <source>
        <dbReference type="EMBL" id="ETW94743.1"/>
    </source>
</evidence>
<dbReference type="Gene3D" id="3.40.50.150">
    <property type="entry name" value="Vaccinia Virus protein VP39"/>
    <property type="match status" value="1"/>
</dbReference>
<proteinExistence type="predicted"/>
<dbReference type="PANTHER" id="PTHR43861">
    <property type="entry name" value="TRANS-ACONITATE 2-METHYLTRANSFERASE-RELATED"/>
    <property type="match status" value="1"/>
</dbReference>
<dbReference type="CDD" id="cd02440">
    <property type="entry name" value="AdoMet_MTases"/>
    <property type="match status" value="1"/>
</dbReference>
<gene>
    <name evidence="1" type="ORF">ETSY1_33555</name>
</gene>
<reference evidence="1 2" key="1">
    <citation type="journal article" date="2014" name="Nature">
        <title>An environmental bacterial taxon with a large and distinct metabolic repertoire.</title>
        <authorList>
            <person name="Wilson M.C."/>
            <person name="Mori T."/>
            <person name="Ruckert C."/>
            <person name="Uria A.R."/>
            <person name="Helf M.J."/>
            <person name="Takada K."/>
            <person name="Gernert C."/>
            <person name="Steffens U.A."/>
            <person name="Heycke N."/>
            <person name="Schmitt S."/>
            <person name="Rinke C."/>
            <person name="Helfrich E.J."/>
            <person name="Brachmann A.O."/>
            <person name="Gurgui C."/>
            <person name="Wakimoto T."/>
            <person name="Kracht M."/>
            <person name="Crusemann M."/>
            <person name="Hentschel U."/>
            <person name="Abe I."/>
            <person name="Matsunaga S."/>
            <person name="Kalinowski J."/>
            <person name="Takeyama H."/>
            <person name="Piel J."/>
        </authorList>
    </citation>
    <scope>NUCLEOTIDE SEQUENCE [LARGE SCALE GENOMIC DNA]</scope>
    <source>
        <strain evidence="2">TSY1</strain>
    </source>
</reference>
<dbReference type="AlphaFoldDB" id="W4L9H3"/>
<accession>W4L9H3</accession>
<evidence type="ECO:0008006" key="3">
    <source>
        <dbReference type="Google" id="ProtNLM"/>
    </source>
</evidence>
<dbReference type="InterPro" id="IPR029063">
    <property type="entry name" value="SAM-dependent_MTases_sf"/>
</dbReference>
<dbReference type="Proteomes" id="UP000019141">
    <property type="component" value="Unassembled WGS sequence"/>
</dbReference>
<feature type="non-terminal residue" evidence="1">
    <location>
        <position position="186"/>
    </location>
</feature>
<name>W4L9H3_ENTF1</name>
<dbReference type="HOGENOM" id="CLU_1303421_0_0_7"/>
<keyword evidence="2" id="KW-1185">Reference proteome</keyword>
<comment type="caution">
    <text evidence="1">The sequence shown here is derived from an EMBL/GenBank/DDBJ whole genome shotgun (WGS) entry which is preliminary data.</text>
</comment>